<dbReference type="Pfam" id="PF06094">
    <property type="entry name" value="GGACT"/>
    <property type="match status" value="1"/>
</dbReference>
<dbReference type="AlphaFoldDB" id="A0A426K3J8"/>
<dbReference type="CDD" id="cd06661">
    <property type="entry name" value="GGCT_like"/>
    <property type="match status" value="1"/>
</dbReference>
<evidence type="ECO:0000259" key="2">
    <source>
        <dbReference type="Pfam" id="PF06094"/>
    </source>
</evidence>
<feature type="domain" description="Gamma-glutamylcyclotransferase AIG2-like" evidence="2">
    <location>
        <begin position="33"/>
        <end position="129"/>
    </location>
</feature>
<gene>
    <name evidence="3" type="ORF">EIL87_02925</name>
</gene>
<comment type="caution">
    <text evidence="3">The sequence shown here is derived from an EMBL/GenBank/DDBJ whole genome shotgun (WGS) entry which is preliminary data.</text>
</comment>
<dbReference type="InterPro" id="IPR036568">
    <property type="entry name" value="GGCT-like_sf"/>
</dbReference>
<dbReference type="InterPro" id="IPR013024">
    <property type="entry name" value="GGCT-like"/>
</dbReference>
<accession>A0A426K3J8</accession>
<dbReference type="EMBL" id="RSAA01000002">
    <property type="protein sequence ID" value="RRO19949.1"/>
    <property type="molecule type" value="Genomic_DNA"/>
</dbReference>
<keyword evidence="3" id="KW-0808">Transferase</keyword>
<dbReference type="Proteomes" id="UP000274515">
    <property type="component" value="Unassembled WGS sequence"/>
</dbReference>
<feature type="region of interest" description="Disordered" evidence="1">
    <location>
        <begin position="1"/>
        <end position="23"/>
    </location>
</feature>
<dbReference type="GO" id="GO:0016740">
    <property type="term" value="F:transferase activity"/>
    <property type="evidence" value="ECO:0007669"/>
    <property type="project" value="UniProtKB-KW"/>
</dbReference>
<evidence type="ECO:0000313" key="3">
    <source>
        <dbReference type="EMBL" id="RRO19949.1"/>
    </source>
</evidence>
<name>A0A426K3J8_9PSEU</name>
<sequence length="142" mass="15651">MSAQVNRRCGGGHLRVPASRRAREDQGVSDRIAVYGTLQHGSAAWHLLEPLVTGPSERVELPGTLYDTGRGYPALRLDGGGRVPAQVFRLRDPTRAWPLLDHYEGPDYERHLITVAGGSCWVYSWPGPTTGFRPLPRGWPPA</sequence>
<evidence type="ECO:0000313" key="4">
    <source>
        <dbReference type="Proteomes" id="UP000274515"/>
    </source>
</evidence>
<proteinExistence type="predicted"/>
<protein>
    <submittedName>
        <fullName evidence="3">Gamma-glutamylcyclotransferase</fullName>
    </submittedName>
</protein>
<dbReference type="SUPFAM" id="SSF110857">
    <property type="entry name" value="Gamma-glutamyl cyclotransferase-like"/>
    <property type="match status" value="1"/>
</dbReference>
<dbReference type="InterPro" id="IPR009288">
    <property type="entry name" value="AIG2-like_dom"/>
</dbReference>
<organism evidence="3 4">
    <name type="scientific">Saccharopolyspora rhizosphaerae</name>
    <dbReference type="NCBI Taxonomy" id="2492662"/>
    <lineage>
        <taxon>Bacteria</taxon>
        <taxon>Bacillati</taxon>
        <taxon>Actinomycetota</taxon>
        <taxon>Actinomycetes</taxon>
        <taxon>Pseudonocardiales</taxon>
        <taxon>Pseudonocardiaceae</taxon>
        <taxon>Saccharopolyspora</taxon>
    </lineage>
</organism>
<keyword evidence="4" id="KW-1185">Reference proteome</keyword>
<reference evidence="3 4" key="1">
    <citation type="submission" date="2018-11" db="EMBL/GenBank/DDBJ databases">
        <title>Saccharopolyspora rhizosphaerae sp. nov., an actinomycete isolated from rhizosphere soil in Thailand.</title>
        <authorList>
            <person name="Intra B."/>
            <person name="Euanorasetr J."/>
            <person name="Take A."/>
            <person name="Inahashi Y."/>
            <person name="Mori M."/>
            <person name="Panbangred W."/>
            <person name="Matsumoto A."/>
        </authorList>
    </citation>
    <scope>NUCLEOTIDE SEQUENCE [LARGE SCALE GENOMIC DNA]</scope>
    <source>
        <strain evidence="3 4">H219</strain>
    </source>
</reference>
<evidence type="ECO:0000256" key="1">
    <source>
        <dbReference type="SAM" id="MobiDB-lite"/>
    </source>
</evidence>
<dbReference type="Gene3D" id="3.10.490.10">
    <property type="entry name" value="Gamma-glutamyl cyclotransferase-like"/>
    <property type="match status" value="1"/>
</dbReference>